<keyword evidence="9" id="KW-0317">Glutathione biosynthesis</keyword>
<evidence type="ECO:0000256" key="7">
    <source>
        <dbReference type="ARBA" id="ARBA00023315"/>
    </source>
</evidence>
<evidence type="ECO:0000256" key="4">
    <source>
        <dbReference type="ARBA" id="ARBA00022679"/>
    </source>
</evidence>
<dbReference type="InterPro" id="IPR043138">
    <property type="entry name" value="GGT_lsub"/>
</dbReference>
<organism evidence="11 12">
    <name type="scientific">Caulobacter segnis</name>
    <dbReference type="NCBI Taxonomy" id="88688"/>
    <lineage>
        <taxon>Bacteria</taxon>
        <taxon>Pseudomonadati</taxon>
        <taxon>Pseudomonadota</taxon>
        <taxon>Alphaproteobacteria</taxon>
        <taxon>Caulobacterales</taxon>
        <taxon>Caulobacteraceae</taxon>
        <taxon>Caulobacter</taxon>
    </lineage>
</organism>
<dbReference type="Proteomes" id="UP001057520">
    <property type="component" value="Chromosome"/>
</dbReference>
<dbReference type="InterPro" id="IPR051792">
    <property type="entry name" value="GGT_bact"/>
</dbReference>
<accession>A0ABY5A1R8</accession>
<dbReference type="SUPFAM" id="SSF56235">
    <property type="entry name" value="N-terminal nucleophile aminohydrolases (Ntn hydrolases)"/>
    <property type="match status" value="1"/>
</dbReference>
<evidence type="ECO:0000256" key="1">
    <source>
        <dbReference type="ARBA" id="ARBA00001049"/>
    </source>
</evidence>
<comment type="pathway">
    <text evidence="9">Sulfur metabolism; glutathione metabolism.</text>
</comment>
<dbReference type="Pfam" id="PF01019">
    <property type="entry name" value="G_glu_transpept"/>
    <property type="match status" value="1"/>
</dbReference>
<proteinExistence type="inferred from homology"/>
<dbReference type="InterPro" id="IPR043137">
    <property type="entry name" value="GGT_ssub_C"/>
</dbReference>
<sequence length="585" mass="62151">MVLRDPTLKPFRLLTTAASALALLLTPIAATPALAQKKQLLEYPSIHSPVVSERGMVVSQNAIATKVGADILRQGGNAVDAAVATAFALAVTLPRAGNIGGDGFMMVHIAKTGETIFIDYRGVAPRAARLETFVDARGKEIDDVASRGYRAPTVPGTVAGLFLAHQKYGKLPWKALVEPAFKLAHDGVVLSPDEAFVFSWGKQRLSESEAGKTAFYKAGGELYRAGETLKQPDLAWSLRQIADKGADAFYRGEIAQRFAADMKAHGGLITAEDLAAYRPAIRQPLTGTYRGLTVMTSPPASAGGATLLEMLNILETFDLKASGPGSAKTLHLEAEAMKMAYADRYKYLGDTDFVKVPLQGFTSKAYGAARAKLIDPDKATPAKDLGAGDPWAFESHNTTHFSVADAEGNAVSNTFTLGADFGSGVMVAGAGFVLNNQMNNYAHEAAWRAQRDGKPAPPNALAPGKRVLSTMMPTMIFKDGKPWLITGTPGGSTIIDTVLQVIVNAVDFKLNVAEATHQPRIFQDASDTLRVEPNFNPDTVALLKAMGHPITSDETMGSAQSIMIDNGLYLGGADPRRPGAEAIAP</sequence>
<evidence type="ECO:0000313" key="12">
    <source>
        <dbReference type="Proteomes" id="UP001057520"/>
    </source>
</evidence>
<evidence type="ECO:0000256" key="9">
    <source>
        <dbReference type="RuleBase" id="RU368036"/>
    </source>
</evidence>
<protein>
    <recommendedName>
        <fullName evidence="9">Glutathione hydrolase proenzyme</fullName>
        <ecNumber evidence="9">2.3.2.2</ecNumber>
        <ecNumber evidence="9">3.4.19.13</ecNumber>
    </recommendedName>
    <component>
        <recommendedName>
            <fullName evidence="9">Glutathione hydrolase large chain</fullName>
        </recommendedName>
    </component>
    <component>
        <recommendedName>
            <fullName evidence="9">Glutathione hydrolase small chain</fullName>
        </recommendedName>
    </component>
</protein>
<gene>
    <name evidence="11" type="primary">ggt</name>
    <name evidence="11" type="ORF">MZV50_07135</name>
</gene>
<keyword evidence="4 9" id="KW-0808">Transferase</keyword>
<evidence type="ECO:0000256" key="3">
    <source>
        <dbReference type="ARBA" id="ARBA00009381"/>
    </source>
</evidence>
<keyword evidence="12" id="KW-1185">Reference proteome</keyword>
<dbReference type="EC" id="3.4.19.13" evidence="9"/>
<dbReference type="EMBL" id="CP096040">
    <property type="protein sequence ID" value="USQ98529.1"/>
    <property type="molecule type" value="Genomic_DNA"/>
</dbReference>
<keyword evidence="6 9" id="KW-0865">Zymogen</keyword>
<feature type="chain" id="PRO_5046604186" description="Glutathione hydrolase proenzyme" evidence="10">
    <location>
        <begin position="36"/>
        <end position="585"/>
    </location>
</feature>
<comment type="catalytic activity">
    <reaction evidence="8 9">
        <text>an N-terminal (5-L-glutamyl)-[peptide] + an alpha-amino acid = 5-L-glutamyl amino acid + an N-terminal L-alpha-aminoacyl-[peptide]</text>
        <dbReference type="Rhea" id="RHEA:23904"/>
        <dbReference type="Rhea" id="RHEA-COMP:9780"/>
        <dbReference type="Rhea" id="RHEA-COMP:9795"/>
        <dbReference type="ChEBI" id="CHEBI:77644"/>
        <dbReference type="ChEBI" id="CHEBI:78597"/>
        <dbReference type="ChEBI" id="CHEBI:78599"/>
        <dbReference type="ChEBI" id="CHEBI:78608"/>
        <dbReference type="EC" id="2.3.2.2"/>
    </reaction>
</comment>
<evidence type="ECO:0000256" key="10">
    <source>
        <dbReference type="SAM" id="SignalP"/>
    </source>
</evidence>
<dbReference type="PANTHER" id="PTHR43199:SF1">
    <property type="entry name" value="GLUTATHIONE HYDROLASE PROENZYME"/>
    <property type="match status" value="1"/>
</dbReference>
<evidence type="ECO:0000313" key="11">
    <source>
        <dbReference type="EMBL" id="USQ98529.1"/>
    </source>
</evidence>
<dbReference type="GO" id="GO:0103068">
    <property type="term" value="F:leukotriene C4 gamma-glutamyl transferase activity"/>
    <property type="evidence" value="ECO:0007669"/>
    <property type="project" value="UniProtKB-EC"/>
</dbReference>
<comment type="catalytic activity">
    <reaction evidence="2 9">
        <text>glutathione + H2O = L-cysteinylglycine + L-glutamate</text>
        <dbReference type="Rhea" id="RHEA:28807"/>
        <dbReference type="ChEBI" id="CHEBI:15377"/>
        <dbReference type="ChEBI" id="CHEBI:29985"/>
        <dbReference type="ChEBI" id="CHEBI:57925"/>
        <dbReference type="ChEBI" id="CHEBI:61694"/>
        <dbReference type="EC" id="3.4.19.13"/>
    </reaction>
</comment>
<comment type="similarity">
    <text evidence="3 9">Belongs to the gamma-glutamyltransferase family.</text>
</comment>
<comment type="catalytic activity">
    <reaction evidence="1 9">
        <text>an S-substituted glutathione + H2O = an S-substituted L-cysteinylglycine + L-glutamate</text>
        <dbReference type="Rhea" id="RHEA:59468"/>
        <dbReference type="ChEBI" id="CHEBI:15377"/>
        <dbReference type="ChEBI" id="CHEBI:29985"/>
        <dbReference type="ChEBI" id="CHEBI:90779"/>
        <dbReference type="ChEBI" id="CHEBI:143103"/>
        <dbReference type="EC" id="3.4.19.13"/>
    </reaction>
</comment>
<comment type="PTM">
    <text evidence="9">Cleaved by autocatalysis into a large and a small subunit.</text>
</comment>
<dbReference type="Gene3D" id="3.60.20.40">
    <property type="match status" value="1"/>
</dbReference>
<dbReference type="InterPro" id="IPR000101">
    <property type="entry name" value="GGT_peptidase"/>
</dbReference>
<keyword evidence="5 9" id="KW-0378">Hydrolase</keyword>
<evidence type="ECO:0000256" key="6">
    <source>
        <dbReference type="ARBA" id="ARBA00023145"/>
    </source>
</evidence>
<dbReference type="Gene3D" id="1.10.246.130">
    <property type="match status" value="1"/>
</dbReference>
<dbReference type="PRINTS" id="PR01210">
    <property type="entry name" value="GGTRANSPTASE"/>
</dbReference>
<dbReference type="EC" id="2.3.2.2" evidence="9"/>
<dbReference type="NCBIfam" id="TIGR00066">
    <property type="entry name" value="g_glut_trans"/>
    <property type="match status" value="1"/>
</dbReference>
<dbReference type="PANTHER" id="PTHR43199">
    <property type="entry name" value="GLUTATHIONE HYDROLASE"/>
    <property type="match status" value="1"/>
</dbReference>
<dbReference type="InterPro" id="IPR029055">
    <property type="entry name" value="Ntn_hydrolases_N"/>
</dbReference>
<keyword evidence="10" id="KW-0732">Signal</keyword>
<evidence type="ECO:0000256" key="8">
    <source>
        <dbReference type="ARBA" id="ARBA00047417"/>
    </source>
</evidence>
<name>A0ABY5A1R8_9CAUL</name>
<evidence type="ECO:0000256" key="2">
    <source>
        <dbReference type="ARBA" id="ARBA00001089"/>
    </source>
</evidence>
<reference evidence="11 12" key="1">
    <citation type="submission" date="2022-04" db="EMBL/GenBank/DDBJ databases">
        <title>Genome sequence of soybean root-associated Caulobacter segnis RL271.</title>
        <authorList>
            <person name="Longley R."/>
            <person name="Bonito G."/>
            <person name="Trigodet F."/>
            <person name="Crosson S."/>
            <person name="Fiebig A."/>
        </authorList>
    </citation>
    <scope>NUCLEOTIDE SEQUENCE [LARGE SCALE GENOMIC DNA]</scope>
    <source>
        <strain evidence="11 12">RL271</strain>
    </source>
</reference>
<comment type="subunit">
    <text evidence="9">This enzyme consists of two polypeptide chains, which are synthesized in precursor form from a single polypeptide.</text>
</comment>
<keyword evidence="7 9" id="KW-0012">Acyltransferase</keyword>
<evidence type="ECO:0000256" key="5">
    <source>
        <dbReference type="ARBA" id="ARBA00022801"/>
    </source>
</evidence>
<feature type="signal peptide" evidence="10">
    <location>
        <begin position="1"/>
        <end position="35"/>
    </location>
</feature>